<dbReference type="PANTHER" id="PTHR43085:SF54">
    <property type="entry name" value="PUTATIVE-RELATED"/>
    <property type="match status" value="1"/>
</dbReference>
<dbReference type="GO" id="GO:0016301">
    <property type="term" value="F:kinase activity"/>
    <property type="evidence" value="ECO:0007669"/>
    <property type="project" value="UniProtKB-KW"/>
</dbReference>
<dbReference type="InterPro" id="IPR002173">
    <property type="entry name" value="Carboh/pur_kinase_PfkB_CS"/>
</dbReference>
<dbReference type="SUPFAM" id="SSF53613">
    <property type="entry name" value="Ribokinase-like"/>
    <property type="match status" value="1"/>
</dbReference>
<sequence length="306" mass="34052">MKKILTVGEILIDFICLDKNKGITEGNTFEKKFGGAPANVAAVISLLGGESAFVGKVGNDPFGKYLVDKLEKYNVDTSLISYDDELNTTLAFVSLMEDGERDFVFFRGADKNLKTEDVDFDRLNDFDIFHFGSATAFLGGELQTTYFKIFEFAKENKKFISFDMNYREDLWKETGKLIELSKQMIRYADFVKFSEEELFLISGNNDIYESIKYIHDIGAKIIAVTLGKEGSLLSDGESIKKIDSVKVKSIDSTGAGDAFVGSFLYKLSQGEKDYFKIGKFANKIGALVCTKNGALTALSEIDKFLG</sequence>
<evidence type="ECO:0000259" key="6">
    <source>
        <dbReference type="Pfam" id="PF00294"/>
    </source>
</evidence>
<organism evidence="7 8">
    <name type="scientific">Marinitoga aeolica</name>
    <dbReference type="NCBI Taxonomy" id="2809031"/>
    <lineage>
        <taxon>Bacteria</taxon>
        <taxon>Thermotogati</taxon>
        <taxon>Thermotogota</taxon>
        <taxon>Thermotogae</taxon>
        <taxon>Petrotogales</taxon>
        <taxon>Petrotogaceae</taxon>
        <taxon>Marinitoga</taxon>
    </lineage>
</organism>
<name>A0ABY8PRQ6_9BACT</name>
<dbReference type="RefSeq" id="WP_280999689.1">
    <property type="nucleotide sequence ID" value="NZ_CP069362.1"/>
</dbReference>
<keyword evidence="5" id="KW-0067">ATP-binding</keyword>
<evidence type="ECO:0000313" key="7">
    <source>
        <dbReference type="EMBL" id="WGS65313.1"/>
    </source>
</evidence>
<evidence type="ECO:0000256" key="4">
    <source>
        <dbReference type="ARBA" id="ARBA00022777"/>
    </source>
</evidence>
<dbReference type="PANTHER" id="PTHR43085">
    <property type="entry name" value="HEXOKINASE FAMILY MEMBER"/>
    <property type="match status" value="1"/>
</dbReference>
<evidence type="ECO:0000313" key="8">
    <source>
        <dbReference type="Proteomes" id="UP001232493"/>
    </source>
</evidence>
<dbReference type="InterPro" id="IPR002139">
    <property type="entry name" value="Ribo/fructo_kinase"/>
</dbReference>
<comment type="similarity">
    <text evidence="1">Belongs to the carbohydrate kinase PfkB family.</text>
</comment>
<dbReference type="InterPro" id="IPR011611">
    <property type="entry name" value="PfkB_dom"/>
</dbReference>
<evidence type="ECO:0000256" key="2">
    <source>
        <dbReference type="ARBA" id="ARBA00022679"/>
    </source>
</evidence>
<dbReference type="InterPro" id="IPR029056">
    <property type="entry name" value="Ribokinase-like"/>
</dbReference>
<reference evidence="7 8" key="1">
    <citation type="submission" date="2021-02" db="EMBL/GenBank/DDBJ databases">
        <title>Characterization of Marinitoga sp. nov. str. BP5-C20A.</title>
        <authorList>
            <person name="Erauso G."/>
            <person name="Postec A."/>
        </authorList>
    </citation>
    <scope>NUCLEOTIDE SEQUENCE [LARGE SCALE GENOMIC DNA]</scope>
    <source>
        <strain evidence="7 8">BP5-C20A</strain>
    </source>
</reference>
<dbReference type="Gene3D" id="3.40.1190.20">
    <property type="match status" value="1"/>
</dbReference>
<dbReference type="Gene3D" id="2.20.150.10">
    <property type="entry name" value="putative 5-dehydro-2- deoxygluconokinase"/>
    <property type="match status" value="1"/>
</dbReference>
<keyword evidence="8" id="KW-1185">Reference proteome</keyword>
<keyword evidence="3" id="KW-0547">Nucleotide-binding</keyword>
<evidence type="ECO:0000256" key="5">
    <source>
        <dbReference type="ARBA" id="ARBA00022840"/>
    </source>
</evidence>
<dbReference type="InterPro" id="IPR050306">
    <property type="entry name" value="PfkB_Carbo_kinase"/>
</dbReference>
<evidence type="ECO:0000256" key="3">
    <source>
        <dbReference type="ARBA" id="ARBA00022741"/>
    </source>
</evidence>
<dbReference type="PROSITE" id="PS00583">
    <property type="entry name" value="PFKB_KINASES_1"/>
    <property type="match status" value="1"/>
</dbReference>
<evidence type="ECO:0000256" key="1">
    <source>
        <dbReference type="ARBA" id="ARBA00010688"/>
    </source>
</evidence>
<dbReference type="CDD" id="cd01167">
    <property type="entry name" value="bac_FRK"/>
    <property type="match status" value="1"/>
</dbReference>
<accession>A0ABY8PRQ6</accession>
<dbReference type="Proteomes" id="UP001232493">
    <property type="component" value="Chromosome"/>
</dbReference>
<protein>
    <submittedName>
        <fullName evidence="7">Carbohydrate kinase</fullName>
    </submittedName>
</protein>
<dbReference type="PRINTS" id="PR00990">
    <property type="entry name" value="RIBOKINASE"/>
</dbReference>
<feature type="domain" description="Carbohydrate kinase PfkB" evidence="6">
    <location>
        <begin position="1"/>
        <end position="298"/>
    </location>
</feature>
<gene>
    <name evidence="7" type="ORF">JRV97_01795</name>
</gene>
<proteinExistence type="inferred from homology"/>
<keyword evidence="2" id="KW-0808">Transferase</keyword>
<dbReference type="Pfam" id="PF00294">
    <property type="entry name" value="PfkB"/>
    <property type="match status" value="1"/>
</dbReference>
<keyword evidence="4 7" id="KW-0418">Kinase</keyword>
<dbReference type="EMBL" id="CP069362">
    <property type="protein sequence ID" value="WGS65313.1"/>
    <property type="molecule type" value="Genomic_DNA"/>
</dbReference>
<dbReference type="InterPro" id="IPR023314">
    <property type="entry name" value="Myo_inos_IolC-like_sf"/>
</dbReference>